<dbReference type="InterPro" id="IPR050126">
    <property type="entry name" value="Ap4A_hydrolase"/>
</dbReference>
<reference evidence="2 3" key="1">
    <citation type="submission" date="2020-02" db="EMBL/GenBank/DDBJ databases">
        <title>Genome sequence of the type strain CGMCC 1.15528 of Mesorhizobium zhangyense.</title>
        <authorList>
            <person name="Gao J."/>
            <person name="Sun J."/>
        </authorList>
    </citation>
    <scope>NUCLEOTIDE SEQUENCE [LARGE SCALE GENOMIC DNA]</scope>
    <source>
        <strain evidence="2 3">CGMCC 1.15528</strain>
    </source>
</reference>
<dbReference type="Proteomes" id="UP000481252">
    <property type="component" value="Unassembled WGS sequence"/>
</dbReference>
<dbReference type="Pfam" id="PF00149">
    <property type="entry name" value="Metallophos"/>
    <property type="match status" value="1"/>
</dbReference>
<accession>A0A7C9VA08</accession>
<dbReference type="EMBL" id="JAAKZG010000002">
    <property type="protein sequence ID" value="NGN40369.1"/>
    <property type="molecule type" value="Genomic_DNA"/>
</dbReference>
<dbReference type="SUPFAM" id="SSF56300">
    <property type="entry name" value="Metallo-dependent phosphatases"/>
    <property type="match status" value="1"/>
</dbReference>
<comment type="caution">
    <text evidence="2">The sequence shown here is derived from an EMBL/GenBank/DDBJ whole genome shotgun (WGS) entry which is preliminary data.</text>
</comment>
<feature type="domain" description="Calcineurin-like phosphoesterase" evidence="1">
    <location>
        <begin position="1"/>
        <end position="206"/>
    </location>
</feature>
<evidence type="ECO:0000259" key="1">
    <source>
        <dbReference type="Pfam" id="PF00149"/>
    </source>
</evidence>
<dbReference type="GO" id="GO:0016791">
    <property type="term" value="F:phosphatase activity"/>
    <property type="evidence" value="ECO:0007669"/>
    <property type="project" value="TreeGrafter"/>
</dbReference>
<sequence length="235" mass="26098">MRIYAIGDVHGRRDLLEMMHAQIESELERDAPADWRIIHLGDYVDRGPDSKGVVQFLLEAEKRDSRIISLAGNHDRGFLDFLAGPEPDGLFARYGGKETALSYGVDIDFTNAEPCRKGHAALMDAVPADHVTFLADLLYSASFGDFFFCHAGIRPGIPLDRQDSQDLIWIRGEFLNYPYLHPKVVVHGHTPHDEPEVMANRVNVDTLAYKSGILTALVIDGAQKRILSVTGDISA</sequence>
<dbReference type="AlphaFoldDB" id="A0A7C9VA08"/>
<dbReference type="GO" id="GO:0005737">
    <property type="term" value="C:cytoplasm"/>
    <property type="evidence" value="ECO:0007669"/>
    <property type="project" value="TreeGrafter"/>
</dbReference>
<dbReference type="PANTHER" id="PTHR42850">
    <property type="entry name" value="METALLOPHOSPHOESTERASE"/>
    <property type="match status" value="1"/>
</dbReference>
<keyword evidence="3" id="KW-1185">Reference proteome</keyword>
<gene>
    <name evidence="2" type="ORF">G6N74_04775</name>
</gene>
<organism evidence="2 3">
    <name type="scientific">Mesorhizobium zhangyense</name>
    <dbReference type="NCBI Taxonomy" id="1776730"/>
    <lineage>
        <taxon>Bacteria</taxon>
        <taxon>Pseudomonadati</taxon>
        <taxon>Pseudomonadota</taxon>
        <taxon>Alphaproteobacteria</taxon>
        <taxon>Hyphomicrobiales</taxon>
        <taxon>Phyllobacteriaceae</taxon>
        <taxon>Mesorhizobium</taxon>
    </lineage>
</organism>
<evidence type="ECO:0000313" key="2">
    <source>
        <dbReference type="EMBL" id="NGN40369.1"/>
    </source>
</evidence>
<dbReference type="GO" id="GO:0110154">
    <property type="term" value="P:RNA decapping"/>
    <property type="evidence" value="ECO:0007669"/>
    <property type="project" value="TreeGrafter"/>
</dbReference>
<dbReference type="GO" id="GO:0008803">
    <property type="term" value="F:bis(5'-nucleosyl)-tetraphosphatase (symmetrical) activity"/>
    <property type="evidence" value="ECO:0007669"/>
    <property type="project" value="TreeGrafter"/>
</dbReference>
<proteinExistence type="predicted"/>
<dbReference type="RefSeq" id="WP_165115662.1">
    <property type="nucleotide sequence ID" value="NZ_JAAKZG010000002.1"/>
</dbReference>
<dbReference type="InterPro" id="IPR004843">
    <property type="entry name" value="Calcineurin-like_PHP"/>
</dbReference>
<evidence type="ECO:0000313" key="3">
    <source>
        <dbReference type="Proteomes" id="UP000481252"/>
    </source>
</evidence>
<dbReference type="PANTHER" id="PTHR42850:SF4">
    <property type="entry name" value="ZINC-DEPENDENT ENDOPOLYPHOSPHATASE"/>
    <property type="match status" value="1"/>
</dbReference>
<name>A0A7C9VA08_9HYPH</name>
<dbReference type="InterPro" id="IPR029052">
    <property type="entry name" value="Metallo-depent_PP-like"/>
</dbReference>
<dbReference type="Gene3D" id="3.60.21.10">
    <property type="match status" value="1"/>
</dbReference>
<protein>
    <submittedName>
        <fullName evidence="2">Serine/threonine protein phosphatase</fullName>
    </submittedName>
</protein>